<sequence>MIEATIAGEFTADDYSEGFACTGKGRVCGADWAIVANGVWLKSVHQRTGRELLVSAHRQCVQRERKV</sequence>
<keyword evidence="2" id="KW-1185">Reference proteome</keyword>
<evidence type="ECO:0000313" key="1">
    <source>
        <dbReference type="EMBL" id="QFG14141.1"/>
    </source>
</evidence>
<evidence type="ECO:0000313" key="2">
    <source>
        <dbReference type="Proteomes" id="UP000326870"/>
    </source>
</evidence>
<reference evidence="1 2" key="1">
    <citation type="submission" date="2019-07" db="EMBL/GenBank/DDBJ databases">
        <authorList>
            <person name="Divens A.M."/>
            <person name="Garlena R.A."/>
            <person name="Russell D.A."/>
            <person name="Pope W.H."/>
            <person name="Jacobs-Sera D."/>
            <person name="Hatfull G.F."/>
        </authorList>
    </citation>
    <scope>NUCLEOTIDE SEQUENCE [LARGE SCALE GENOMIC DNA]</scope>
</reference>
<dbReference type="Proteomes" id="UP000326870">
    <property type="component" value="Segment"/>
</dbReference>
<dbReference type="GeneID" id="60324549"/>
<dbReference type="EMBL" id="MN234226">
    <property type="protein sequence ID" value="QFG14141.1"/>
    <property type="molecule type" value="Genomic_DNA"/>
</dbReference>
<gene>
    <name evidence="1" type="primary">98</name>
    <name evidence="1" type="ORF">PBI_CURIOSIUM_98</name>
</gene>
<accession>A0A5J6TTP7</accession>
<proteinExistence type="predicted"/>
<name>A0A5J6TTP7_9CAUD</name>
<organism evidence="1 2">
    <name type="scientific">Mycobacterium phage Curiosium</name>
    <dbReference type="NCBI Taxonomy" id="2599859"/>
    <lineage>
        <taxon>Viruses</taxon>
        <taxon>Duplodnaviria</taxon>
        <taxon>Heunggongvirae</taxon>
        <taxon>Uroviricota</taxon>
        <taxon>Caudoviricetes</taxon>
        <taxon>Weiservirinae</taxon>
        <taxon>Anayavirus</taxon>
        <taxon>Anayavirus curiosium</taxon>
    </lineage>
</organism>
<protein>
    <submittedName>
        <fullName evidence="1">Uncharacterized protein</fullName>
    </submittedName>
</protein>
<dbReference type="RefSeq" id="YP_009953086.1">
    <property type="nucleotide sequence ID" value="NC_051618.1"/>
</dbReference>
<dbReference type="KEGG" id="vg:60324549"/>